<dbReference type="AlphaFoldDB" id="A0A1G7DDP1"/>
<name>A0A1G7DDP1_9SPHI</name>
<reference evidence="2" key="1">
    <citation type="submission" date="2016-10" db="EMBL/GenBank/DDBJ databases">
        <authorList>
            <person name="Varghese N."/>
            <person name="Submissions S."/>
        </authorList>
    </citation>
    <scope>NUCLEOTIDE SEQUENCE [LARGE SCALE GENOMIC DNA]</scope>
    <source>
        <strain evidence="2">DSM 18609</strain>
    </source>
</reference>
<accession>A0A1G7DDP1</accession>
<dbReference type="Proteomes" id="UP000199455">
    <property type="component" value="Unassembled WGS sequence"/>
</dbReference>
<sequence>MGYWPVSAKFMNEIKHKRLRVIEPFFADNPRPFKSPTFLLIICFDQFIIL</sequence>
<proteinExistence type="predicted"/>
<keyword evidence="2" id="KW-1185">Reference proteome</keyword>
<protein>
    <submittedName>
        <fullName evidence="1">Uncharacterized protein</fullName>
    </submittedName>
</protein>
<evidence type="ECO:0000313" key="2">
    <source>
        <dbReference type="Proteomes" id="UP000199455"/>
    </source>
</evidence>
<organism evidence="1 2">
    <name type="scientific">Pedobacter soli</name>
    <dbReference type="NCBI Taxonomy" id="390242"/>
    <lineage>
        <taxon>Bacteria</taxon>
        <taxon>Pseudomonadati</taxon>
        <taxon>Bacteroidota</taxon>
        <taxon>Sphingobacteriia</taxon>
        <taxon>Sphingobacteriales</taxon>
        <taxon>Sphingobacteriaceae</taxon>
        <taxon>Pedobacter</taxon>
    </lineage>
</organism>
<dbReference type="EMBL" id="FMZH01000026">
    <property type="protein sequence ID" value="SDE49734.1"/>
    <property type="molecule type" value="Genomic_DNA"/>
</dbReference>
<gene>
    <name evidence="1" type="ORF">SAMN04488024_12610</name>
</gene>
<evidence type="ECO:0000313" key="1">
    <source>
        <dbReference type="EMBL" id="SDE49734.1"/>
    </source>
</evidence>